<accession>A0A0C2YFH7</accession>
<dbReference type="STRING" id="686832.A0A0C2YFH7"/>
<dbReference type="AlphaFoldDB" id="A0A0C2YFH7"/>
<feature type="compositionally biased region" description="Pro residues" evidence="1">
    <location>
        <begin position="27"/>
        <end position="38"/>
    </location>
</feature>
<feature type="region of interest" description="Disordered" evidence="1">
    <location>
        <begin position="62"/>
        <end position="144"/>
    </location>
</feature>
<feature type="compositionally biased region" description="Polar residues" evidence="1">
    <location>
        <begin position="458"/>
        <end position="467"/>
    </location>
</feature>
<feature type="compositionally biased region" description="Low complexity" evidence="1">
    <location>
        <begin position="13"/>
        <end position="26"/>
    </location>
</feature>
<reference evidence="3" key="2">
    <citation type="submission" date="2015-01" db="EMBL/GenBank/DDBJ databases">
        <title>Evolutionary Origins and Diversification of the Mycorrhizal Mutualists.</title>
        <authorList>
            <consortium name="DOE Joint Genome Institute"/>
            <consortium name="Mycorrhizal Genomics Consortium"/>
            <person name="Kohler A."/>
            <person name="Kuo A."/>
            <person name="Nagy L.G."/>
            <person name="Floudas D."/>
            <person name="Copeland A."/>
            <person name="Barry K.W."/>
            <person name="Cichocki N."/>
            <person name="Veneault-Fourrey C."/>
            <person name="LaButti K."/>
            <person name="Lindquist E.A."/>
            <person name="Lipzen A."/>
            <person name="Lundell T."/>
            <person name="Morin E."/>
            <person name="Murat C."/>
            <person name="Riley R."/>
            <person name="Ohm R."/>
            <person name="Sun H."/>
            <person name="Tunlid A."/>
            <person name="Henrissat B."/>
            <person name="Grigoriev I.V."/>
            <person name="Hibbett D.S."/>
            <person name="Martin F."/>
        </authorList>
    </citation>
    <scope>NUCLEOTIDE SEQUENCE [LARGE SCALE GENOMIC DNA]</scope>
    <source>
        <strain evidence="3">h7</strain>
    </source>
</reference>
<dbReference type="EMBL" id="KN831784">
    <property type="protein sequence ID" value="KIM39802.1"/>
    <property type="molecule type" value="Genomic_DNA"/>
</dbReference>
<dbReference type="Proteomes" id="UP000053424">
    <property type="component" value="Unassembled WGS sequence"/>
</dbReference>
<feature type="compositionally biased region" description="Basic and acidic residues" evidence="1">
    <location>
        <begin position="103"/>
        <end position="112"/>
    </location>
</feature>
<sequence>MNGDISNAVAGPSSSSAASSSYTPPLLFLPPPPPPPPKQHLASTQDLLARFHLLPAYDRYVRPFTLPGDDPALQQQPNDPQTPAPGPSVLAPSPATGSAGTVDKGKGRERDSAVATPADADPADVGDADDDDAPGAKGEKKKKNTYRHLIKGIPGKHSLKKDDYLTTMMLVPPKQRLRISHFDAKTQEDAFTVSLEGLKGWNVNALLLESAQAREDRKKRKELKRLAKLQALHGGPASLQPNLQPAAGTIPPSTAVMSTPISQPQPPVQAPIPRKMSASQGQSVPRPSIGTPRPGSRVGDAGAATGGVPKSTVPRPGSAVPRPGSTTTAAVVKPGGVPLPGSKPQQVQGTPTRTGTPMDVDPSFHRGKKREREDAPLVNGLVHTNPNPYATANGTGGANGGYTNGHGVVAATNVVHEQQQQLKPGVMNAKAGTGNIRPRPVKKQRMDMQGQARDVTAPVQQPTPQGV</sequence>
<reference evidence="2 3" key="1">
    <citation type="submission" date="2014-04" db="EMBL/GenBank/DDBJ databases">
        <authorList>
            <consortium name="DOE Joint Genome Institute"/>
            <person name="Kuo A."/>
            <person name="Gay G."/>
            <person name="Dore J."/>
            <person name="Kohler A."/>
            <person name="Nagy L.G."/>
            <person name="Floudas D."/>
            <person name="Copeland A."/>
            <person name="Barry K.W."/>
            <person name="Cichocki N."/>
            <person name="Veneault-Fourrey C."/>
            <person name="LaButti K."/>
            <person name="Lindquist E.A."/>
            <person name="Lipzen A."/>
            <person name="Lundell T."/>
            <person name="Morin E."/>
            <person name="Murat C."/>
            <person name="Sun H."/>
            <person name="Tunlid A."/>
            <person name="Henrissat B."/>
            <person name="Grigoriev I.V."/>
            <person name="Hibbett D.S."/>
            <person name="Martin F."/>
            <person name="Nordberg H.P."/>
            <person name="Cantor M.N."/>
            <person name="Hua S.X."/>
        </authorList>
    </citation>
    <scope>NUCLEOTIDE SEQUENCE [LARGE SCALE GENOMIC DNA]</scope>
    <source>
        <strain evidence="3">h7</strain>
    </source>
</reference>
<evidence type="ECO:0000256" key="1">
    <source>
        <dbReference type="SAM" id="MobiDB-lite"/>
    </source>
</evidence>
<evidence type="ECO:0000313" key="3">
    <source>
        <dbReference type="Proteomes" id="UP000053424"/>
    </source>
</evidence>
<protein>
    <recommendedName>
        <fullName evidence="4">Mediator complex subunit 19</fullName>
    </recommendedName>
</protein>
<keyword evidence="3" id="KW-1185">Reference proteome</keyword>
<evidence type="ECO:0000313" key="2">
    <source>
        <dbReference type="EMBL" id="KIM39802.1"/>
    </source>
</evidence>
<evidence type="ECO:0008006" key="4">
    <source>
        <dbReference type="Google" id="ProtNLM"/>
    </source>
</evidence>
<feature type="region of interest" description="Disordered" evidence="1">
    <location>
        <begin position="423"/>
        <end position="467"/>
    </location>
</feature>
<gene>
    <name evidence="2" type="ORF">M413DRAFT_19587</name>
</gene>
<name>A0A0C2YFH7_HEBCY</name>
<proteinExistence type="predicted"/>
<feature type="region of interest" description="Disordered" evidence="1">
    <location>
        <begin position="1"/>
        <end position="44"/>
    </location>
</feature>
<feature type="compositionally biased region" description="Polar residues" evidence="1">
    <location>
        <begin position="251"/>
        <end position="262"/>
    </location>
</feature>
<feature type="compositionally biased region" description="Polar residues" evidence="1">
    <location>
        <begin position="343"/>
        <end position="355"/>
    </location>
</feature>
<organism evidence="2 3">
    <name type="scientific">Hebeloma cylindrosporum</name>
    <dbReference type="NCBI Taxonomy" id="76867"/>
    <lineage>
        <taxon>Eukaryota</taxon>
        <taxon>Fungi</taxon>
        <taxon>Dikarya</taxon>
        <taxon>Basidiomycota</taxon>
        <taxon>Agaricomycotina</taxon>
        <taxon>Agaricomycetes</taxon>
        <taxon>Agaricomycetidae</taxon>
        <taxon>Agaricales</taxon>
        <taxon>Agaricineae</taxon>
        <taxon>Hymenogastraceae</taxon>
        <taxon>Hebeloma</taxon>
    </lineage>
</organism>
<feature type="region of interest" description="Disordered" evidence="1">
    <location>
        <begin position="234"/>
        <end position="398"/>
    </location>
</feature>
<dbReference type="HOGENOM" id="CLU_038730_0_0_1"/>
<feature type="compositionally biased region" description="Acidic residues" evidence="1">
    <location>
        <begin position="121"/>
        <end position="133"/>
    </location>
</feature>
<dbReference type="OrthoDB" id="2160599at2759"/>